<dbReference type="SUPFAM" id="SSF56935">
    <property type="entry name" value="Porins"/>
    <property type="match status" value="1"/>
</dbReference>
<dbReference type="OrthoDB" id="197869at2"/>
<name>A0A1K2HAX0_9NEIS</name>
<gene>
    <name evidence="2" type="ORF">SAMN02745887_00940</name>
</gene>
<proteinExistence type="predicted"/>
<sequence>MPIRPLLLLLGLLALNLPAALAEDTPQLHLSGFGSLAATRTDDPAIGFKRNFQARANADEWSFEADSRLGVQLDLQLNPSWQGVVQVVGMQRERGKFQPTVEWANLAWQVNPNWRLRLGRMVTPVTSTSESREVGYAQLGARAPLETVGIYPMVGHDGADLRYRQSLGSGEARVQVFAGQTAFKLPFLEYEVDQVAGALFTYTLNDWTLRYAHTRIRDARATGGSYLETTRPLVAGLNMIAPFCAATLCSDTITRINRLSSGWGGHFNVLSLGYEDGSWSLQTEYATRKLDTFVSDGRSLVALLGYHHGELTPYLGFSRADSTNRQRAVQFAVSNPAVQPTANMLAGIVSRNLYEPQAANRKLYTLGLRWDVHEQLALKFQLDQIRHKYTDANYNGFYVRQPDADGQLRPYDGRLRLYSLSADFVF</sequence>
<evidence type="ECO:0000313" key="2">
    <source>
        <dbReference type="EMBL" id="SFZ73673.1"/>
    </source>
</evidence>
<dbReference type="AlphaFoldDB" id="A0A1K2HAX0"/>
<feature type="signal peptide" evidence="1">
    <location>
        <begin position="1"/>
        <end position="22"/>
    </location>
</feature>
<keyword evidence="3" id="KW-1185">Reference proteome</keyword>
<dbReference type="RefSeq" id="WP_072427473.1">
    <property type="nucleotide sequence ID" value="NZ_FPKR01000003.1"/>
</dbReference>
<protein>
    <recommendedName>
        <fullName evidence="4">Porin</fullName>
    </recommendedName>
</protein>
<accession>A0A1K2HAX0</accession>
<dbReference type="EMBL" id="FPKR01000003">
    <property type="protein sequence ID" value="SFZ73673.1"/>
    <property type="molecule type" value="Genomic_DNA"/>
</dbReference>
<feature type="chain" id="PRO_5012521089" description="Porin" evidence="1">
    <location>
        <begin position="23"/>
        <end position="426"/>
    </location>
</feature>
<dbReference type="Proteomes" id="UP000186513">
    <property type="component" value="Unassembled WGS sequence"/>
</dbReference>
<evidence type="ECO:0000256" key="1">
    <source>
        <dbReference type="SAM" id="SignalP"/>
    </source>
</evidence>
<keyword evidence="1" id="KW-0732">Signal</keyword>
<dbReference type="STRING" id="1121279.SAMN02745887_00940"/>
<reference evidence="2 3" key="1">
    <citation type="submission" date="2016-11" db="EMBL/GenBank/DDBJ databases">
        <authorList>
            <person name="Jaros S."/>
            <person name="Januszkiewicz K."/>
            <person name="Wedrychowicz H."/>
        </authorList>
    </citation>
    <scope>NUCLEOTIDE SEQUENCE [LARGE SCALE GENOMIC DNA]</scope>
    <source>
        <strain evidence="2 3">DSM 18899</strain>
    </source>
</reference>
<evidence type="ECO:0000313" key="3">
    <source>
        <dbReference type="Proteomes" id="UP000186513"/>
    </source>
</evidence>
<organism evidence="2 3">
    <name type="scientific">Chitinimonas taiwanensis DSM 18899</name>
    <dbReference type="NCBI Taxonomy" id="1121279"/>
    <lineage>
        <taxon>Bacteria</taxon>
        <taxon>Pseudomonadati</taxon>
        <taxon>Pseudomonadota</taxon>
        <taxon>Betaproteobacteria</taxon>
        <taxon>Neisseriales</taxon>
        <taxon>Chitinibacteraceae</taxon>
        <taxon>Chitinimonas</taxon>
    </lineage>
</organism>
<evidence type="ECO:0008006" key="4">
    <source>
        <dbReference type="Google" id="ProtNLM"/>
    </source>
</evidence>